<keyword evidence="8 12" id="KW-0256">Endoplasmic reticulum</keyword>
<dbReference type="PANTHER" id="PTHR45919">
    <property type="entry name" value="GDP-MAN:MAN(3)GLCNAC(2)-PP-DOL ALPHA-1,2-MANNOSYLTRANSFERASE"/>
    <property type="match status" value="1"/>
</dbReference>
<comment type="similarity">
    <text evidence="12">Belongs to the glycosyltransferase group 1 family. Glycosyltransferase 4 subfamily.</text>
</comment>
<dbReference type="VEuPathDB" id="FungiDB:YALI1_D11015g"/>
<keyword evidence="6 12" id="KW-0808">Transferase</keyword>
<dbReference type="RefSeq" id="XP_502579.1">
    <property type="nucleotide sequence ID" value="XM_502579.1"/>
</dbReference>
<dbReference type="UniPathway" id="UPA00378"/>
<feature type="transmembrane region" description="Helical" evidence="12">
    <location>
        <begin position="21"/>
        <end position="47"/>
    </location>
</feature>
<protein>
    <recommendedName>
        <fullName evidence="4 12">GDP-Man:Man(3)GlcNAc(2)-PP-Dol alpha-1,2-mannosyltransferase</fullName>
        <ecNumber evidence="3 12">2.4.1.131</ecNumber>
    </recommendedName>
</protein>
<feature type="domain" description="Glycosyl transferase family 1" evidence="13">
    <location>
        <begin position="379"/>
        <end position="513"/>
    </location>
</feature>
<keyword evidence="10 12" id="KW-0472">Membrane</keyword>
<feature type="domain" description="ALG11 mannosyltransferase N-terminal" evidence="14">
    <location>
        <begin position="138"/>
        <end position="346"/>
    </location>
</feature>
<evidence type="ECO:0000313" key="16">
    <source>
        <dbReference type="EMBL" id="RDW25814.1"/>
    </source>
</evidence>
<dbReference type="InterPro" id="IPR038013">
    <property type="entry name" value="ALG11"/>
</dbReference>
<evidence type="ECO:0000256" key="4">
    <source>
        <dbReference type="ARBA" id="ARBA00022018"/>
    </source>
</evidence>
<organism evidence="15 17">
    <name type="scientific">Yarrowia lipolytica</name>
    <name type="common">Candida lipolytica</name>
    <dbReference type="NCBI Taxonomy" id="4952"/>
    <lineage>
        <taxon>Eukaryota</taxon>
        <taxon>Fungi</taxon>
        <taxon>Dikarya</taxon>
        <taxon>Ascomycota</taxon>
        <taxon>Saccharomycotina</taxon>
        <taxon>Dipodascomycetes</taxon>
        <taxon>Dipodascales</taxon>
        <taxon>Dipodascales incertae sedis</taxon>
        <taxon>Yarrowia</taxon>
    </lineage>
</organism>
<dbReference type="eggNOG" id="KOG1387">
    <property type="taxonomic scope" value="Eukaryota"/>
</dbReference>
<evidence type="ECO:0000259" key="13">
    <source>
        <dbReference type="Pfam" id="PF00534"/>
    </source>
</evidence>
<comment type="subcellular location">
    <subcellularLocation>
        <location evidence="1">Endoplasmic reticulum membrane</location>
        <topology evidence="1">Single-pass membrane protein</topology>
    </subcellularLocation>
</comment>
<dbReference type="Proteomes" id="UP000182444">
    <property type="component" value="Chromosome 1D"/>
</dbReference>
<feature type="transmembrane region" description="Helical" evidence="12">
    <location>
        <begin position="304"/>
        <end position="324"/>
    </location>
</feature>
<comment type="pathway">
    <text evidence="2 12">Protein modification; protein glycosylation.</text>
</comment>
<evidence type="ECO:0000256" key="11">
    <source>
        <dbReference type="ARBA" id="ARBA00045065"/>
    </source>
</evidence>
<comment type="catalytic activity">
    <reaction evidence="11 12">
        <text>an alpha-D-Man-(1-&gt;3)-[alpha-D-Man-(1-&gt;6)]-beta-D-Man-(1-&gt;4)-beta-D-GlcNAc-(1-&gt;4)-alpha-D-GlcNAc-diphospho-di-trans,poly-cis-dolichol + 2 GDP-alpha-D-mannose = an alpha-D-Man-(1-&gt;2)-alpha-D-Man-(1-&gt;2)-alpha-D-Man-(1-&gt;3)-[alpha-D-Man-(1-&gt;6)]-beta-D-Man-(1-&gt;4)-beta-D-GlcNAc-(1-&gt;4)-alpha-D-GlcNAc-diphospho-di-trans,poly-cis-dolichol + 2 GDP + 2 H(+)</text>
        <dbReference type="Rhea" id="RHEA:29523"/>
        <dbReference type="Rhea" id="RHEA-COMP:19515"/>
        <dbReference type="Rhea" id="RHEA-COMP:19516"/>
        <dbReference type="ChEBI" id="CHEBI:15378"/>
        <dbReference type="ChEBI" id="CHEBI:57527"/>
        <dbReference type="ChEBI" id="CHEBI:58189"/>
        <dbReference type="ChEBI" id="CHEBI:132511"/>
        <dbReference type="ChEBI" id="CHEBI:132515"/>
        <dbReference type="EC" id="2.4.1.131"/>
    </reaction>
    <physiologicalReaction direction="left-to-right" evidence="11 12">
        <dbReference type="Rhea" id="RHEA:29524"/>
    </physiologicalReaction>
</comment>
<dbReference type="Pfam" id="PF15924">
    <property type="entry name" value="ALG11_N"/>
    <property type="match status" value="1"/>
</dbReference>
<dbReference type="EC" id="2.4.1.131" evidence="3 12"/>
<evidence type="ECO:0000313" key="15">
    <source>
        <dbReference type="EMBL" id="AOW03785.1"/>
    </source>
</evidence>
<comment type="function">
    <text evidence="12">GDP-Man:Man(3)GlcNAc(2)-PP-Dol alpha-1,2-mannosyltransferase that operates in the biosynthetic pathway of dolichol-linked oligosaccharides, the glycan precursors employed in protein asparagine (N)-glycosylation. The assembly of dolichol-linked oligosaccharides begins on the cytosolic side of the endoplasmic reticulum membrane and finishes in its lumen. The sequential addition of sugars to dolichol pyrophosphate produces dolichol-linked oligosaccharides containing fourteen sugars, including two GlcNAcs, nine mannoses and three glucoses. Once assembled, the oligosaccharide is transferred from the lipid to nascent proteins by oligosaccharyltransferases. Catalyzes, on the cytoplasmic face of the endoplasmic reticulum, the addition of the fourth and fifth mannose residues to the dolichol-linked oligosaccharide chain, to produce Man(5)GlcNAc(2)-PP-dolichol core oligosaccharide.</text>
</comment>
<dbReference type="GeneID" id="2910710"/>
<keyword evidence="9 12" id="KW-1133">Transmembrane helix</keyword>
<evidence type="ECO:0000256" key="7">
    <source>
        <dbReference type="ARBA" id="ARBA00022692"/>
    </source>
</evidence>
<dbReference type="PANTHER" id="PTHR45919:SF1">
    <property type="entry name" value="GDP-MAN:MAN(3)GLCNAC(2)-PP-DOL ALPHA-1,2-MANNOSYLTRANSFERASE"/>
    <property type="match status" value="1"/>
</dbReference>
<dbReference type="GO" id="GO:0005789">
    <property type="term" value="C:endoplasmic reticulum membrane"/>
    <property type="evidence" value="ECO:0007669"/>
    <property type="project" value="UniProtKB-SubCell"/>
</dbReference>
<dbReference type="InterPro" id="IPR031814">
    <property type="entry name" value="ALG11_N"/>
</dbReference>
<dbReference type="Proteomes" id="UP000256601">
    <property type="component" value="Unassembled WGS sequence"/>
</dbReference>
<evidence type="ECO:0000313" key="17">
    <source>
        <dbReference type="Proteomes" id="UP000182444"/>
    </source>
</evidence>
<name>A0A1D8NDS3_YARLL</name>
<dbReference type="OrthoDB" id="2276068at2759"/>
<evidence type="ECO:0000259" key="14">
    <source>
        <dbReference type="Pfam" id="PF15924"/>
    </source>
</evidence>
<evidence type="ECO:0000256" key="9">
    <source>
        <dbReference type="ARBA" id="ARBA00022989"/>
    </source>
</evidence>
<proteinExistence type="inferred from homology"/>
<evidence type="ECO:0000256" key="6">
    <source>
        <dbReference type="ARBA" id="ARBA00022679"/>
    </source>
</evidence>
<evidence type="ECO:0000256" key="8">
    <source>
        <dbReference type="ARBA" id="ARBA00022824"/>
    </source>
</evidence>
<accession>A0A1D8NDS3</accession>
<reference evidence="15 17" key="1">
    <citation type="journal article" date="2016" name="PLoS ONE">
        <title>Sequence Assembly of Yarrowia lipolytica Strain W29/CLIB89 Shows Transposable Element Diversity.</title>
        <authorList>
            <person name="Magnan C."/>
            <person name="Yu J."/>
            <person name="Chang I."/>
            <person name="Jahn E."/>
            <person name="Kanomata Y."/>
            <person name="Wu J."/>
            <person name="Zeller M."/>
            <person name="Oakes M."/>
            <person name="Baldi P."/>
            <person name="Sandmeyer S."/>
        </authorList>
    </citation>
    <scope>NUCLEOTIDE SEQUENCE [LARGE SCALE GENOMIC DNA]</scope>
    <source>
        <strain evidence="15">CLIB89</strain>
        <strain evidence="17">CLIB89(W29)</strain>
    </source>
</reference>
<dbReference type="OMA" id="WKHFTLI"/>
<dbReference type="GO" id="GO:0006488">
    <property type="term" value="P:dolichol-linked oligosaccharide biosynthetic process"/>
    <property type="evidence" value="ECO:0007669"/>
    <property type="project" value="EnsemblFungi"/>
</dbReference>
<dbReference type="KEGG" id="yli:2910710"/>
<evidence type="ECO:0000256" key="1">
    <source>
        <dbReference type="ARBA" id="ARBA00004389"/>
    </source>
</evidence>
<keyword evidence="7 12" id="KW-0812">Transmembrane</keyword>
<dbReference type="Gene3D" id="3.40.50.2000">
    <property type="entry name" value="Glycogen Phosphorylase B"/>
    <property type="match status" value="1"/>
</dbReference>
<dbReference type="EMBL" id="KZ858993">
    <property type="protein sequence ID" value="RDW25814.1"/>
    <property type="molecule type" value="Genomic_DNA"/>
</dbReference>
<dbReference type="EMBL" id="CP017556">
    <property type="protein sequence ID" value="AOW03785.1"/>
    <property type="molecule type" value="Genomic_DNA"/>
</dbReference>
<dbReference type="GO" id="GO:0004377">
    <property type="term" value="F:GDP-Man:Man(3)GlcNAc(2)-PP-Dol alpha-1,2-mannosyltransferase activity"/>
    <property type="evidence" value="ECO:0007669"/>
    <property type="project" value="UniProtKB-UniRule"/>
</dbReference>
<gene>
    <name evidence="16" type="ORF">B0I71DRAFT_98029</name>
    <name evidence="15" type="ORF">YALI1_D11015g</name>
</gene>
<dbReference type="CDD" id="cd03806">
    <property type="entry name" value="GT4_ALG11-like"/>
    <property type="match status" value="1"/>
</dbReference>
<evidence type="ECO:0000256" key="10">
    <source>
        <dbReference type="ARBA" id="ARBA00023136"/>
    </source>
</evidence>
<keyword evidence="5 12" id="KW-0328">Glycosyltransferase</keyword>
<sequence>MALQLDLPTLHDLRVVLNADFLAALAALLLLAVILVPLCSYISLYAWSAILAFKLRSPPANWEKSIVKGVQANGTSTLFGFGFWQAAAVRRQLILQSNDPSYYSVTHVSRRSEIAISPEDRNTEFRNRAQDSGAPRRVIYGFFHPYANAGGGGERVLWAAVKDTLMYDDNIICAIYCGEQDLPTRTSPSTVLDAAVSNFHVTELADKELRKRIVFIGMRGRRLVDPKTWPRFTLMMQAAGSVWMAWHGISTLVPDVFVDTMGYPFAYPLVSWVTHVPVAAYVHYPVISKDMLATVSLKQSPVRAALAVAKLVYWRVFALTYTFAGSYCSVVMTNSSWTNNHMQHMWWYNHKAEHIKIVYPPCGTQALSEIAMSEETSARSPNIVYIAQFRPEKRHDIVLREFNKFYKEYTEKYPNQPAPHLTFVGTVRNDDDKSRVYLLRLQARDLVNPDSVSFVLDAPFDKVRDILRTASMGVNAMWNEHFGIVVVEYMSAGLIPVVHNSGGPKCDIVVPYEGQSTGNSGTLSAMPSSTSIRSHYEAVPPGPTGFHFNCPGSDPTTDSGPSYDGEPIGTLAETLMRAFELSESDTHNMRARARESVKKRFSNEQFGSHWQVRMRILEKLEQIRRGHRLTRGDFD</sequence>
<feature type="transmembrane region" description="Helical" evidence="12">
    <location>
        <begin position="228"/>
        <end position="246"/>
    </location>
</feature>
<feature type="transmembrane region" description="Helical" evidence="12">
    <location>
        <begin position="266"/>
        <end position="284"/>
    </location>
</feature>
<evidence type="ECO:0000256" key="5">
    <source>
        <dbReference type="ARBA" id="ARBA00022676"/>
    </source>
</evidence>
<dbReference type="AlphaFoldDB" id="A0A1D8NDS3"/>
<dbReference type="Pfam" id="PF00534">
    <property type="entry name" value="Glycos_transf_1"/>
    <property type="match status" value="1"/>
</dbReference>
<evidence type="ECO:0000313" key="18">
    <source>
        <dbReference type="Proteomes" id="UP000256601"/>
    </source>
</evidence>
<reference evidence="16 18" key="2">
    <citation type="submission" date="2018-07" db="EMBL/GenBank/DDBJ databases">
        <title>Draft Genome Assemblies for Five Robust Yarrowia lipolytica Strains Exhibiting High Lipid Production and Pentose Sugar Utilization and Sugar Alcohol Secretion from Undetoxified Lignocellulosic Biomass Hydrolysates.</title>
        <authorList>
            <consortium name="DOE Joint Genome Institute"/>
            <person name="Walker C."/>
            <person name="Ryu S."/>
            <person name="Na H."/>
            <person name="Zane M."/>
            <person name="LaButti K."/>
            <person name="Lipzen A."/>
            <person name="Haridas S."/>
            <person name="Barry K."/>
            <person name="Grigoriev I.V."/>
            <person name="Quarterman J."/>
            <person name="Slininger P."/>
            <person name="Dien B."/>
            <person name="Trinh C.T."/>
        </authorList>
    </citation>
    <scope>NUCLEOTIDE SEQUENCE [LARGE SCALE GENOMIC DNA]</scope>
    <source>
        <strain evidence="16 18">YB392</strain>
    </source>
</reference>
<dbReference type="InterPro" id="IPR001296">
    <property type="entry name" value="Glyco_trans_1"/>
</dbReference>
<evidence type="ECO:0000256" key="3">
    <source>
        <dbReference type="ARBA" id="ARBA00012645"/>
    </source>
</evidence>
<dbReference type="VEuPathDB" id="FungiDB:YALI0_D08558g"/>
<evidence type="ECO:0000256" key="2">
    <source>
        <dbReference type="ARBA" id="ARBA00004922"/>
    </source>
</evidence>
<evidence type="ECO:0000256" key="12">
    <source>
        <dbReference type="RuleBase" id="RU367051"/>
    </source>
</evidence>
<dbReference type="SUPFAM" id="SSF53756">
    <property type="entry name" value="UDP-Glycosyltransferase/glycogen phosphorylase"/>
    <property type="match status" value="1"/>
</dbReference>